<gene>
    <name evidence="2" type="ORF">E2C01_069477</name>
</gene>
<feature type="region of interest" description="Disordered" evidence="1">
    <location>
        <begin position="1"/>
        <end position="28"/>
    </location>
</feature>
<dbReference type="EMBL" id="VSRR010040353">
    <property type="protein sequence ID" value="MPC75092.1"/>
    <property type="molecule type" value="Genomic_DNA"/>
</dbReference>
<dbReference type="Proteomes" id="UP000324222">
    <property type="component" value="Unassembled WGS sequence"/>
</dbReference>
<comment type="caution">
    <text evidence="2">The sequence shown here is derived from an EMBL/GenBank/DDBJ whole genome shotgun (WGS) entry which is preliminary data.</text>
</comment>
<feature type="region of interest" description="Disordered" evidence="1">
    <location>
        <begin position="61"/>
        <end position="85"/>
    </location>
</feature>
<feature type="compositionally biased region" description="Basic and acidic residues" evidence="1">
    <location>
        <begin position="9"/>
        <end position="18"/>
    </location>
</feature>
<protein>
    <submittedName>
        <fullName evidence="2">Uncharacterized protein</fullName>
    </submittedName>
</protein>
<name>A0A5B7HUM4_PORTR</name>
<sequence length="258" mass="26772">MGGSAAFGQEEREAHGLEGRSLPPGFHGPGLSDSGPVYPVLCWPLLPPLFSRGGAGTGAIFGTSRSRGQGSVSSGAVFRSPGPPSEPLPPNIHELLSGILAHLSSAAPLLCAQSSASPLMADPHPATSLPLSSPASQLYGEDSFPVSDVPPSEEELEPEVFPESWAPVPPNWQMSQVAGSAILLRRDRASQGEAAPVPGQEVCWGMSCHSPLPSWHFRPLSQATQPTPTLPLPSVDELSRSLSVLSLFAGLSPPSLSS</sequence>
<accession>A0A5B7HUM4</accession>
<proteinExistence type="predicted"/>
<evidence type="ECO:0000313" key="2">
    <source>
        <dbReference type="EMBL" id="MPC75092.1"/>
    </source>
</evidence>
<reference evidence="2 3" key="1">
    <citation type="submission" date="2019-05" db="EMBL/GenBank/DDBJ databases">
        <title>Another draft genome of Portunus trituberculatus and its Hox gene families provides insights of decapod evolution.</title>
        <authorList>
            <person name="Jeong J.-H."/>
            <person name="Song I."/>
            <person name="Kim S."/>
            <person name="Choi T."/>
            <person name="Kim D."/>
            <person name="Ryu S."/>
            <person name="Kim W."/>
        </authorList>
    </citation>
    <scope>NUCLEOTIDE SEQUENCE [LARGE SCALE GENOMIC DNA]</scope>
    <source>
        <tissue evidence="2">Muscle</tissue>
    </source>
</reference>
<dbReference type="AlphaFoldDB" id="A0A5B7HUM4"/>
<keyword evidence="3" id="KW-1185">Reference proteome</keyword>
<feature type="compositionally biased region" description="Low complexity" evidence="1">
    <location>
        <begin position="62"/>
        <end position="75"/>
    </location>
</feature>
<evidence type="ECO:0000256" key="1">
    <source>
        <dbReference type="SAM" id="MobiDB-lite"/>
    </source>
</evidence>
<evidence type="ECO:0000313" key="3">
    <source>
        <dbReference type="Proteomes" id="UP000324222"/>
    </source>
</evidence>
<organism evidence="2 3">
    <name type="scientific">Portunus trituberculatus</name>
    <name type="common">Swimming crab</name>
    <name type="synonym">Neptunus trituberculatus</name>
    <dbReference type="NCBI Taxonomy" id="210409"/>
    <lineage>
        <taxon>Eukaryota</taxon>
        <taxon>Metazoa</taxon>
        <taxon>Ecdysozoa</taxon>
        <taxon>Arthropoda</taxon>
        <taxon>Crustacea</taxon>
        <taxon>Multicrustacea</taxon>
        <taxon>Malacostraca</taxon>
        <taxon>Eumalacostraca</taxon>
        <taxon>Eucarida</taxon>
        <taxon>Decapoda</taxon>
        <taxon>Pleocyemata</taxon>
        <taxon>Brachyura</taxon>
        <taxon>Eubrachyura</taxon>
        <taxon>Portunoidea</taxon>
        <taxon>Portunidae</taxon>
        <taxon>Portuninae</taxon>
        <taxon>Portunus</taxon>
    </lineage>
</organism>